<comment type="pathway">
    <text evidence="2 12">Purine metabolism; AMP biosynthesis via de novo pathway; AMP from IMP: step 2/2.</text>
</comment>
<evidence type="ECO:0000256" key="6">
    <source>
        <dbReference type="ARBA" id="ARBA00022755"/>
    </source>
</evidence>
<keyword evidence="6 12" id="KW-0658">Purine biosynthesis</keyword>
<evidence type="ECO:0000256" key="1">
    <source>
        <dbReference type="ARBA" id="ARBA00004706"/>
    </source>
</evidence>
<dbReference type="Gene3D" id="1.10.275.10">
    <property type="entry name" value="Fumarase/aspartase (N-terminal domain)"/>
    <property type="match status" value="1"/>
</dbReference>
<dbReference type="InterPro" id="IPR024083">
    <property type="entry name" value="Fumarase/histidase_N"/>
</dbReference>
<evidence type="ECO:0000256" key="2">
    <source>
        <dbReference type="ARBA" id="ARBA00004734"/>
    </source>
</evidence>
<keyword evidence="7 12" id="KW-0456">Lyase</keyword>
<dbReference type="Gene3D" id="1.10.40.30">
    <property type="entry name" value="Fumarase/aspartase (C-terminal domain)"/>
    <property type="match status" value="1"/>
</dbReference>
<dbReference type="InterPro" id="IPR008948">
    <property type="entry name" value="L-Aspartase-like"/>
</dbReference>
<reference evidence="14 15" key="1">
    <citation type="submission" date="2018-09" db="EMBL/GenBank/DDBJ databases">
        <title>Discovery and Ecogenomic Context for Candidatus Cryosericales, a Global Caldiserica Order Active in Thawing Permafrost.</title>
        <authorList>
            <person name="Martinez M.A."/>
            <person name="Woodcroft B.J."/>
            <person name="Ignacio Espinoza J.C."/>
            <person name="Zayed A."/>
            <person name="Singleton C.M."/>
            <person name="Boyd J."/>
            <person name="Li Y.-F."/>
            <person name="Purvine S."/>
            <person name="Maughan H."/>
            <person name="Hodgkins S.B."/>
            <person name="Anderson D."/>
            <person name="Sederholm M."/>
            <person name="Temperton B."/>
            <person name="Saleska S.R."/>
            <person name="Tyson G.W."/>
            <person name="Rich V.I."/>
        </authorList>
    </citation>
    <scope>NUCLEOTIDE SEQUENCE [LARGE SCALE GENOMIC DNA]</scope>
    <source>
        <strain evidence="14 15">SMC6</strain>
    </source>
</reference>
<dbReference type="CDD" id="cd01360">
    <property type="entry name" value="Adenylsuccinate_lyase_1"/>
    <property type="match status" value="1"/>
</dbReference>
<dbReference type="Proteomes" id="UP000266260">
    <property type="component" value="Unassembled WGS sequence"/>
</dbReference>
<dbReference type="PANTHER" id="PTHR43172">
    <property type="entry name" value="ADENYLOSUCCINATE LYASE"/>
    <property type="match status" value="1"/>
</dbReference>
<keyword evidence="15" id="KW-1185">Reference proteome</keyword>
<dbReference type="FunFam" id="1.20.200.10:FF:000008">
    <property type="entry name" value="Adenylosuccinate lyase"/>
    <property type="match status" value="1"/>
</dbReference>
<dbReference type="EMBL" id="QXIT01000100">
    <property type="protein sequence ID" value="RIE07579.1"/>
    <property type="molecule type" value="Genomic_DNA"/>
</dbReference>
<dbReference type="AlphaFoldDB" id="A0A398D2A6"/>
<evidence type="ECO:0000313" key="15">
    <source>
        <dbReference type="Proteomes" id="UP000266260"/>
    </source>
</evidence>
<evidence type="ECO:0000256" key="7">
    <source>
        <dbReference type="ARBA" id="ARBA00023239"/>
    </source>
</evidence>
<evidence type="ECO:0000256" key="5">
    <source>
        <dbReference type="ARBA" id="ARBA00017058"/>
    </source>
</evidence>
<accession>A0A398D2A6</accession>
<feature type="domain" description="Adenylosuccinate lyase C-terminal" evidence="13">
    <location>
        <begin position="349"/>
        <end position="429"/>
    </location>
</feature>
<dbReference type="PANTHER" id="PTHR43172:SF1">
    <property type="entry name" value="ADENYLOSUCCINATE LYASE"/>
    <property type="match status" value="1"/>
</dbReference>
<dbReference type="PRINTS" id="PR00149">
    <property type="entry name" value="FUMRATELYASE"/>
</dbReference>
<protein>
    <recommendedName>
        <fullName evidence="5 11">Adenylosuccinate lyase</fullName>
        <shortName evidence="12">ASL</shortName>
        <ecNumber evidence="4 11">4.3.2.2</ecNumber>
    </recommendedName>
    <alternativeName>
        <fullName evidence="9 12">Adenylosuccinase</fullName>
    </alternativeName>
</protein>
<dbReference type="GO" id="GO:0044208">
    <property type="term" value="P:'de novo' AMP biosynthetic process"/>
    <property type="evidence" value="ECO:0007669"/>
    <property type="project" value="UniProtKB-UniPathway"/>
</dbReference>
<dbReference type="GO" id="GO:0070626">
    <property type="term" value="F:(S)-2-(5-amino-1-(5-phospho-D-ribosyl)imidazole-4-carboxamido) succinate lyase (fumarate-forming) activity"/>
    <property type="evidence" value="ECO:0007669"/>
    <property type="project" value="TreeGrafter"/>
</dbReference>
<dbReference type="EC" id="4.3.2.2" evidence="4 11"/>
<organism evidence="14 15">
    <name type="scientific">Candidatus Cryosericum odellii</name>
    <dbReference type="NCBI Taxonomy" id="2290917"/>
    <lineage>
        <taxon>Bacteria</taxon>
        <taxon>Pseudomonadati</taxon>
        <taxon>Caldisericota/Cryosericota group</taxon>
        <taxon>Candidatus Cryosericota</taxon>
        <taxon>Candidatus Cryosericia</taxon>
        <taxon>Candidatus Cryosericales</taxon>
        <taxon>Candidatus Cryosericaceae</taxon>
        <taxon>Candidatus Cryosericum</taxon>
    </lineage>
</organism>
<dbReference type="UniPathway" id="UPA00074">
    <property type="reaction ID" value="UER00132"/>
</dbReference>
<dbReference type="GO" id="GO:0004018">
    <property type="term" value="F:N6-(1,2-dicarboxyethyl)AMP AMP-lyase (fumarate-forming) activity"/>
    <property type="evidence" value="ECO:0007669"/>
    <property type="project" value="UniProtKB-UniRule"/>
</dbReference>
<dbReference type="InterPro" id="IPR004769">
    <property type="entry name" value="Pur_lyase"/>
</dbReference>
<dbReference type="InterPro" id="IPR022761">
    <property type="entry name" value="Fumarate_lyase_N"/>
</dbReference>
<comment type="similarity">
    <text evidence="3 12">Belongs to the lyase 1 family. Adenylosuccinate lyase subfamily.</text>
</comment>
<dbReference type="SUPFAM" id="SSF48557">
    <property type="entry name" value="L-aspartase-like"/>
    <property type="match status" value="1"/>
</dbReference>
<evidence type="ECO:0000256" key="12">
    <source>
        <dbReference type="RuleBase" id="RU361172"/>
    </source>
</evidence>
<dbReference type="PRINTS" id="PR00145">
    <property type="entry name" value="ARGSUCLYASE"/>
</dbReference>
<evidence type="ECO:0000256" key="9">
    <source>
        <dbReference type="ARBA" id="ARBA00030717"/>
    </source>
</evidence>
<dbReference type="Pfam" id="PF00206">
    <property type="entry name" value="Lyase_1"/>
    <property type="match status" value="1"/>
</dbReference>
<evidence type="ECO:0000259" key="13">
    <source>
        <dbReference type="SMART" id="SM00998"/>
    </source>
</evidence>
<name>A0A398D2A6_9BACT</name>
<evidence type="ECO:0000256" key="4">
    <source>
        <dbReference type="ARBA" id="ARBA00012339"/>
    </source>
</evidence>
<evidence type="ECO:0000256" key="3">
    <source>
        <dbReference type="ARBA" id="ARBA00008273"/>
    </source>
</evidence>
<dbReference type="Gene3D" id="1.20.200.10">
    <property type="entry name" value="Fumarase/aspartase (Central domain)"/>
    <property type="match status" value="1"/>
</dbReference>
<dbReference type="GO" id="GO:0006189">
    <property type="term" value="P:'de novo' IMP biosynthetic process"/>
    <property type="evidence" value="ECO:0007669"/>
    <property type="project" value="UniProtKB-UniPathway"/>
</dbReference>
<comment type="pathway">
    <text evidence="1 12">Purine metabolism; IMP biosynthesis via de novo pathway; 5-amino-1-(5-phospho-D-ribosyl)imidazole-4-carboxamide from 5-amino-1-(5-phospho-D-ribosyl)imidazole-4-carboxylate: step 2/2.</text>
</comment>
<dbReference type="FunFam" id="1.10.40.30:FF:000007">
    <property type="entry name" value="Adenylosuccinate lyase"/>
    <property type="match status" value="1"/>
</dbReference>
<sequence>MIERYALPPVRDLWTEQAQYERWLEVECAVTAVYEELGVAPAGTADRVRRTAVVDVEDIHAIEATVDHDVIAFIKSATRDMGDDARFFHLGMTSSDVVDTALGIALKRSGRLLLDQLAELKGVLADQAVRFRTTVTVGRTHGVHAEPTSFGLKFLSWLAETERNEERLAAATDGVACGKISGAVGNYANIDPRVEEIALRSLGLQRAKCSTQIVPRDQHAAFMAALALVGAQVERMATEVRLLQRTEVHEAQEPFKVGQRGSSAMPHKKNPIVCERLCGMARLLRGYMTAAFEDVALWQERDISHSSVERVILPDGVMTTYYMLDRVIWLMRGLVVDAEAMQATFAASHGLVYSQRVMLALVRGGMSREDAYTLVQHLALAAWEGDADFHQLCLAEPRITTLMSPAELDTLFDPQYYLRNIGPIYARFGLDNTKEEQS</sequence>
<dbReference type="PROSITE" id="PS00163">
    <property type="entry name" value="FUMARATE_LYASES"/>
    <property type="match status" value="1"/>
</dbReference>
<evidence type="ECO:0000256" key="11">
    <source>
        <dbReference type="NCBIfam" id="TIGR00928"/>
    </source>
</evidence>
<dbReference type="InterPro" id="IPR000362">
    <property type="entry name" value="Fumarate_lyase_fam"/>
</dbReference>
<dbReference type="GO" id="GO:0005829">
    <property type="term" value="C:cytosol"/>
    <property type="evidence" value="ECO:0007669"/>
    <property type="project" value="TreeGrafter"/>
</dbReference>
<comment type="catalytic activity">
    <reaction evidence="8">
        <text>(2S)-2-[5-amino-1-(5-phospho-beta-D-ribosyl)imidazole-4-carboxamido]succinate = 5-amino-1-(5-phospho-beta-D-ribosyl)imidazole-4-carboxamide + fumarate</text>
        <dbReference type="Rhea" id="RHEA:23920"/>
        <dbReference type="ChEBI" id="CHEBI:29806"/>
        <dbReference type="ChEBI" id="CHEBI:58443"/>
        <dbReference type="ChEBI" id="CHEBI:58475"/>
        <dbReference type="EC" id="4.3.2.2"/>
    </reaction>
    <physiologicalReaction direction="left-to-right" evidence="8">
        <dbReference type="Rhea" id="RHEA:23921"/>
    </physiologicalReaction>
</comment>
<comment type="caution">
    <text evidence="14">The sequence shown here is derived from an EMBL/GenBank/DDBJ whole genome shotgun (WGS) entry which is preliminary data.</text>
</comment>
<evidence type="ECO:0000256" key="10">
    <source>
        <dbReference type="ARBA" id="ARBA00049115"/>
    </source>
</evidence>
<dbReference type="InterPro" id="IPR019468">
    <property type="entry name" value="AdenyloSucc_lyase_C"/>
</dbReference>
<evidence type="ECO:0000313" key="14">
    <source>
        <dbReference type="EMBL" id="RIE07579.1"/>
    </source>
</evidence>
<comment type="catalytic activity">
    <reaction evidence="10">
        <text>N(6)-(1,2-dicarboxyethyl)-AMP = fumarate + AMP</text>
        <dbReference type="Rhea" id="RHEA:16853"/>
        <dbReference type="ChEBI" id="CHEBI:29806"/>
        <dbReference type="ChEBI" id="CHEBI:57567"/>
        <dbReference type="ChEBI" id="CHEBI:456215"/>
        <dbReference type="EC" id="4.3.2.2"/>
    </reaction>
    <physiologicalReaction direction="left-to-right" evidence="10">
        <dbReference type="Rhea" id="RHEA:16854"/>
    </physiologicalReaction>
</comment>
<dbReference type="UniPathway" id="UPA00075">
    <property type="reaction ID" value="UER00336"/>
</dbReference>
<dbReference type="InterPro" id="IPR020557">
    <property type="entry name" value="Fumarate_lyase_CS"/>
</dbReference>
<dbReference type="SMART" id="SM00998">
    <property type="entry name" value="ADSL_C"/>
    <property type="match status" value="1"/>
</dbReference>
<dbReference type="Pfam" id="PF10397">
    <property type="entry name" value="ADSL_C"/>
    <property type="match status" value="1"/>
</dbReference>
<proteinExistence type="inferred from homology"/>
<dbReference type="NCBIfam" id="TIGR00928">
    <property type="entry name" value="purB"/>
    <property type="match status" value="1"/>
</dbReference>
<dbReference type="RefSeq" id="WP_119175681.1">
    <property type="nucleotide sequence ID" value="NZ_QXIT01000100.1"/>
</dbReference>
<evidence type="ECO:0000256" key="8">
    <source>
        <dbReference type="ARBA" id="ARBA00024477"/>
    </source>
</evidence>
<gene>
    <name evidence="14" type="ORF">SMC6_06000</name>
</gene>